<organism evidence="2 3">
    <name type="scientific">Ruminococcus flavefaciens 007c</name>
    <dbReference type="NCBI Taxonomy" id="1341157"/>
    <lineage>
        <taxon>Bacteria</taxon>
        <taxon>Bacillati</taxon>
        <taxon>Bacillota</taxon>
        <taxon>Clostridia</taxon>
        <taxon>Eubacteriales</taxon>
        <taxon>Oscillospiraceae</taxon>
        <taxon>Ruminococcus</taxon>
    </lineage>
</organism>
<dbReference type="RefSeq" id="WP_051456478.1">
    <property type="nucleotide sequence ID" value="NZ_ATAX01000008.1"/>
</dbReference>
<dbReference type="PROSITE" id="PS50944">
    <property type="entry name" value="HTH_DTXR"/>
    <property type="match status" value="1"/>
</dbReference>
<dbReference type="InterPro" id="IPR022689">
    <property type="entry name" value="Iron_dep_repressor"/>
</dbReference>
<dbReference type="InterPro" id="IPR036390">
    <property type="entry name" value="WH_DNA-bd_sf"/>
</dbReference>
<gene>
    <name evidence="2" type="ORF">RF007C_10675</name>
</gene>
<dbReference type="AlphaFoldDB" id="W7UUF9"/>
<dbReference type="InterPro" id="IPR050536">
    <property type="entry name" value="DtxR_MntR_Metal-Reg"/>
</dbReference>
<evidence type="ECO:0000313" key="2">
    <source>
        <dbReference type="EMBL" id="EWM54794.1"/>
    </source>
</evidence>
<dbReference type="SUPFAM" id="SSF47979">
    <property type="entry name" value="Iron-dependent repressor protein, dimerization domain"/>
    <property type="match status" value="1"/>
</dbReference>
<dbReference type="OrthoDB" id="9794394at2"/>
<dbReference type="Gene3D" id="1.10.60.10">
    <property type="entry name" value="Iron dependent repressor, metal binding and dimerisation domain"/>
    <property type="match status" value="1"/>
</dbReference>
<dbReference type="GO" id="GO:0003677">
    <property type="term" value="F:DNA binding"/>
    <property type="evidence" value="ECO:0007669"/>
    <property type="project" value="InterPro"/>
</dbReference>
<dbReference type="PATRIC" id="fig|1341157.4.peg.410"/>
<accession>W7UUF9</accession>
<evidence type="ECO:0000313" key="3">
    <source>
        <dbReference type="Proteomes" id="UP000019365"/>
    </source>
</evidence>
<dbReference type="InterPro" id="IPR036388">
    <property type="entry name" value="WH-like_DNA-bd_sf"/>
</dbReference>
<dbReference type="PANTHER" id="PTHR33238">
    <property type="entry name" value="IRON (METAL) DEPENDENT REPRESSOR, DTXR FAMILY"/>
    <property type="match status" value="1"/>
</dbReference>
<evidence type="ECO:0000259" key="1">
    <source>
        <dbReference type="PROSITE" id="PS50944"/>
    </source>
</evidence>
<dbReference type="PANTHER" id="PTHR33238:SF7">
    <property type="entry name" value="IRON-DEPENDENT TRANSCRIPTIONAL REGULATOR"/>
    <property type="match status" value="1"/>
</dbReference>
<keyword evidence="3" id="KW-1185">Reference proteome</keyword>
<protein>
    <recommendedName>
        <fullName evidence="1">HTH dtxR-type domain-containing protein</fullName>
    </recommendedName>
</protein>
<feature type="domain" description="HTH dtxR-type" evidence="1">
    <location>
        <begin position="1"/>
        <end position="64"/>
    </location>
</feature>
<dbReference type="Proteomes" id="UP000019365">
    <property type="component" value="Unassembled WGS sequence"/>
</dbReference>
<proteinExistence type="predicted"/>
<dbReference type="GO" id="GO:0003700">
    <property type="term" value="F:DNA-binding transcription factor activity"/>
    <property type="evidence" value="ECO:0007669"/>
    <property type="project" value="InterPro"/>
</dbReference>
<dbReference type="InterPro" id="IPR036421">
    <property type="entry name" value="Fe_dep_repressor_sf"/>
</dbReference>
<dbReference type="EMBL" id="ATAX01000008">
    <property type="protein sequence ID" value="EWM54794.1"/>
    <property type="molecule type" value="Genomic_DNA"/>
</dbReference>
<dbReference type="Gene3D" id="1.10.10.10">
    <property type="entry name" value="Winged helix-like DNA-binding domain superfamily/Winged helix DNA-binding domain"/>
    <property type="match status" value="1"/>
</dbReference>
<dbReference type="GO" id="GO:0046983">
    <property type="term" value="F:protein dimerization activity"/>
    <property type="evidence" value="ECO:0007669"/>
    <property type="project" value="InterPro"/>
</dbReference>
<dbReference type="SUPFAM" id="SSF46785">
    <property type="entry name" value="Winged helix' DNA-binding domain"/>
    <property type="match status" value="1"/>
</dbReference>
<comment type="caution">
    <text evidence="2">The sequence shown here is derived from an EMBL/GenBank/DDBJ whole genome shotgun (WGS) entry which is preliminary data.</text>
</comment>
<dbReference type="eggNOG" id="COG1321">
    <property type="taxonomic scope" value="Bacteria"/>
</dbReference>
<sequence>MLGKEKTENYLRTILKIQETCGSARGIDIVGELGVSKPTVSIAVHEHEKEGYIECINNYNIILTGKGIGLAKKKEDIIFFLLMLRYLGVGEENAKNDACKMEHSMGDESYKALLDFFLNNHPEIVSQENSGLKEFFLADSLSILTASRDKYDNIRI</sequence>
<dbReference type="SMART" id="SM00529">
    <property type="entry name" value="HTH_DTXR"/>
    <property type="match status" value="1"/>
</dbReference>
<dbReference type="Pfam" id="PF01325">
    <property type="entry name" value="Fe_dep_repress"/>
    <property type="match status" value="1"/>
</dbReference>
<reference evidence="2 3" key="1">
    <citation type="journal article" date="2014" name="PLoS ONE">
        <title>Rumen cellulosomics: divergent fiber-degrading strategies revealed by comparative genome-wide analysis of six ruminococcal strains.</title>
        <authorList>
            <person name="Dassa B."/>
            <person name="Borovok I."/>
            <person name="Ruimy-Israeli V."/>
            <person name="Lamed R."/>
            <person name="Flint H.J."/>
            <person name="Duncan S.H."/>
            <person name="Henrissat B."/>
            <person name="Coutinho P."/>
            <person name="Morrison M."/>
            <person name="Mosoni P."/>
            <person name="Yeoman C.J."/>
            <person name="White B.A."/>
            <person name="Bayer E.A."/>
        </authorList>
    </citation>
    <scope>NUCLEOTIDE SEQUENCE [LARGE SCALE GENOMIC DNA]</scope>
    <source>
        <strain evidence="2 3">007c</strain>
    </source>
</reference>
<dbReference type="InterPro" id="IPR022687">
    <property type="entry name" value="HTH_DTXR"/>
</dbReference>
<name>W7UUF9_RUMFL</name>
<dbReference type="GO" id="GO:0046914">
    <property type="term" value="F:transition metal ion binding"/>
    <property type="evidence" value="ECO:0007669"/>
    <property type="project" value="InterPro"/>
</dbReference>